<keyword evidence="2" id="KW-1133">Transmembrane helix</keyword>
<keyword evidence="2" id="KW-0472">Membrane</keyword>
<dbReference type="InterPro" id="IPR005804">
    <property type="entry name" value="FA_desaturase_dom"/>
</dbReference>
<dbReference type="EMBL" id="JAJNDB010000005">
    <property type="protein sequence ID" value="MCD2195873.1"/>
    <property type="molecule type" value="Genomic_DNA"/>
</dbReference>
<reference evidence="4 5" key="1">
    <citation type="submission" date="2021-11" db="EMBL/GenBank/DDBJ databases">
        <title>Draft genome sequence of Actinomycetospora sp. SF1 isolated from the rhizosphere soil.</title>
        <authorList>
            <person name="Duangmal K."/>
            <person name="Chantavorakit T."/>
        </authorList>
    </citation>
    <scope>NUCLEOTIDE SEQUENCE [LARGE SCALE GENOMIC DNA]</scope>
    <source>
        <strain evidence="4 5">TBRC 5722</strain>
    </source>
</reference>
<dbReference type="InterPro" id="IPR012171">
    <property type="entry name" value="Fatty_acid_desaturase"/>
</dbReference>
<dbReference type="PANTHER" id="PTHR19353">
    <property type="entry name" value="FATTY ACID DESATURASE 2"/>
    <property type="match status" value="1"/>
</dbReference>
<evidence type="ECO:0000313" key="4">
    <source>
        <dbReference type="EMBL" id="MCD2195873.1"/>
    </source>
</evidence>
<dbReference type="Proteomes" id="UP001199469">
    <property type="component" value="Unassembled WGS sequence"/>
</dbReference>
<proteinExistence type="predicted"/>
<dbReference type="GO" id="GO:0016491">
    <property type="term" value="F:oxidoreductase activity"/>
    <property type="evidence" value="ECO:0007669"/>
    <property type="project" value="UniProtKB-KW"/>
</dbReference>
<gene>
    <name evidence="4" type="ORF">LQ327_21100</name>
</gene>
<feature type="compositionally biased region" description="Polar residues" evidence="1">
    <location>
        <begin position="1"/>
        <end position="15"/>
    </location>
</feature>
<evidence type="ECO:0000256" key="2">
    <source>
        <dbReference type="SAM" id="Phobius"/>
    </source>
</evidence>
<evidence type="ECO:0000256" key="1">
    <source>
        <dbReference type="SAM" id="MobiDB-lite"/>
    </source>
</evidence>
<accession>A0ABS8PCB8</accession>
<keyword evidence="4" id="KW-0560">Oxidoreductase</keyword>
<evidence type="ECO:0000259" key="3">
    <source>
        <dbReference type="Pfam" id="PF00487"/>
    </source>
</evidence>
<sequence>MAEQDSPQSKATSSRKLPKPDEPVPKLSLPAAGLLVGGLALWVGSTAMALAKRWPWPVSTLLNAFASYMLFTVAHDAGHGSLSTSKAVNTALGRVGTAGFAPHVGFHTWKFIHLEHHRHVNNPERDPDHYTERGPAWQRPLRWLTIDLYYVLFYAPKLSSRPRSEQVELGANALLLAGTTAAAIKTGRFHQMVLFVLLPIRLTLMWLGYAFDYLPHHDLTTTARENQFKTTRNRIGFESTLSPAMLFQNYHLVHHLHPRIPFHRYVAAWRRNEEEYLTHEPPLTDVRGRPLTMDEYRARRGLRIDGATARDAS</sequence>
<dbReference type="PANTHER" id="PTHR19353:SF19">
    <property type="entry name" value="DELTA(5) FATTY ACID DESATURASE C-RELATED"/>
    <property type="match status" value="1"/>
</dbReference>
<dbReference type="Pfam" id="PF00487">
    <property type="entry name" value="FA_desaturase"/>
    <property type="match status" value="1"/>
</dbReference>
<comment type="caution">
    <text evidence="4">The sequence shown here is derived from an EMBL/GenBank/DDBJ whole genome shotgun (WGS) entry which is preliminary data.</text>
</comment>
<dbReference type="EC" id="1.14.19.-" evidence="4"/>
<feature type="domain" description="Fatty acid desaturase" evidence="3">
    <location>
        <begin position="54"/>
        <end position="284"/>
    </location>
</feature>
<keyword evidence="2" id="KW-0812">Transmembrane</keyword>
<feature type="transmembrane region" description="Helical" evidence="2">
    <location>
        <begin position="27"/>
        <end position="51"/>
    </location>
</feature>
<evidence type="ECO:0000313" key="5">
    <source>
        <dbReference type="Proteomes" id="UP001199469"/>
    </source>
</evidence>
<protein>
    <submittedName>
        <fullName evidence="4">Fatty acid desaturase</fullName>
        <ecNumber evidence="4">1.14.19.-</ecNumber>
    </submittedName>
</protein>
<organism evidence="4 5">
    <name type="scientific">Actinomycetospora endophytica</name>
    <dbReference type="NCBI Taxonomy" id="2291215"/>
    <lineage>
        <taxon>Bacteria</taxon>
        <taxon>Bacillati</taxon>
        <taxon>Actinomycetota</taxon>
        <taxon>Actinomycetes</taxon>
        <taxon>Pseudonocardiales</taxon>
        <taxon>Pseudonocardiaceae</taxon>
        <taxon>Actinomycetospora</taxon>
    </lineage>
</organism>
<keyword evidence="5" id="KW-1185">Reference proteome</keyword>
<feature type="transmembrane region" description="Helical" evidence="2">
    <location>
        <begin position="192"/>
        <end position="211"/>
    </location>
</feature>
<feature type="region of interest" description="Disordered" evidence="1">
    <location>
        <begin position="1"/>
        <end position="24"/>
    </location>
</feature>
<dbReference type="RefSeq" id="WP_230737618.1">
    <property type="nucleotide sequence ID" value="NZ_JAJNDB010000005.1"/>
</dbReference>
<name>A0ABS8PCB8_9PSEU</name>